<dbReference type="Pfam" id="PF05795">
    <property type="entry name" value="Plasmodium_Vir"/>
    <property type="match status" value="1"/>
</dbReference>
<organism evidence="2 3">
    <name type="scientific">Plasmodium ovale curtisi</name>
    <dbReference type="NCBI Taxonomy" id="864141"/>
    <lineage>
        <taxon>Eukaryota</taxon>
        <taxon>Sar</taxon>
        <taxon>Alveolata</taxon>
        <taxon>Apicomplexa</taxon>
        <taxon>Aconoidasida</taxon>
        <taxon>Haemosporida</taxon>
        <taxon>Plasmodiidae</taxon>
        <taxon>Plasmodium</taxon>
        <taxon>Plasmodium (Plasmodium)</taxon>
    </lineage>
</organism>
<accession>A0A1A8X4A3</accession>
<keyword evidence="1" id="KW-0812">Transmembrane</keyword>
<dbReference type="AlphaFoldDB" id="A0A1A8X4A3"/>
<keyword evidence="1" id="KW-1133">Transmembrane helix</keyword>
<feature type="transmembrane region" description="Helical" evidence="1">
    <location>
        <begin position="152"/>
        <end position="181"/>
    </location>
</feature>
<dbReference type="Proteomes" id="UP000078546">
    <property type="component" value="Unassembled WGS sequence"/>
</dbReference>
<gene>
    <name evidence="2" type="ORF">POVCU1_052680</name>
</gene>
<dbReference type="EMBL" id="FLQV01001295">
    <property type="protein sequence ID" value="SBS99422.1"/>
    <property type="molecule type" value="Genomic_DNA"/>
</dbReference>
<proteinExistence type="predicted"/>
<reference evidence="3" key="1">
    <citation type="submission" date="2016-05" db="EMBL/GenBank/DDBJ databases">
        <authorList>
            <person name="Naeem Raeece"/>
        </authorList>
    </citation>
    <scope>NUCLEOTIDE SEQUENCE [LARGE SCALE GENOMIC DNA]</scope>
</reference>
<evidence type="ECO:0000256" key="1">
    <source>
        <dbReference type="SAM" id="Phobius"/>
    </source>
</evidence>
<protein>
    <submittedName>
        <fullName evidence="2">PIR Superfamily Protein</fullName>
    </submittedName>
</protein>
<name>A0A1A8X4A3_PLAOA</name>
<sequence length="226" mass="26150">MNDKADFIKLADKYIATTLSSSSGADSASGSDGDVRYKKIDPYTEFVYWANQCDEYFKIEHKYNPLLLLCALKKKKSCNFIKKAEEETTSEDSNTYGSYTPIINISEVKLKFHKVSTRNEKISDRLVCEDKQLSHIPKSEVKISSVFPFYQIIFNAISTLLGIFFMCLLLYKFIPIGSWLYKKNQRKMEKVYNFLVDDASDPLSYSKKSVNLNKNETKLRISYYQT</sequence>
<keyword evidence="1" id="KW-0472">Membrane</keyword>
<evidence type="ECO:0000313" key="2">
    <source>
        <dbReference type="EMBL" id="SBS99422.1"/>
    </source>
</evidence>
<dbReference type="InterPro" id="IPR008780">
    <property type="entry name" value="Plasmodium_Vir"/>
</dbReference>
<evidence type="ECO:0000313" key="3">
    <source>
        <dbReference type="Proteomes" id="UP000078546"/>
    </source>
</evidence>